<proteinExistence type="predicted"/>
<feature type="coiled-coil region" evidence="1">
    <location>
        <begin position="83"/>
        <end position="113"/>
    </location>
</feature>
<dbReference type="EMBL" id="MN739123">
    <property type="protein sequence ID" value="QHS90018.1"/>
    <property type="molecule type" value="Genomic_DNA"/>
</dbReference>
<sequence length="186" mass="21665">MLTKIINNNNTYQYNYNKQGSKYFWPHKFKIENKFTALNNNLSTISDIKIEHIINNSLNQENSLEIENNCIMFYKIVFQPLTEDNLNSQNERLKEENIEIENSSLKEENIEIEEYGSDDNKNEDNLDDSFSIISNYGSDDNKNEDNLDDSFSIISNESFVKSDGSNVMVTDKDVSLKKKSFVGFFF</sequence>
<reference evidence="2" key="1">
    <citation type="journal article" date="2020" name="Nature">
        <title>Giant virus diversity and host interactions through global metagenomics.</title>
        <authorList>
            <person name="Schulz F."/>
            <person name="Roux S."/>
            <person name="Paez-Espino D."/>
            <person name="Jungbluth S."/>
            <person name="Walsh D.A."/>
            <person name="Denef V.J."/>
            <person name="McMahon K.D."/>
            <person name="Konstantinidis K.T."/>
            <person name="Eloe-Fadrosh E.A."/>
            <person name="Kyrpides N.C."/>
            <person name="Woyke T."/>
        </authorList>
    </citation>
    <scope>NUCLEOTIDE SEQUENCE</scope>
    <source>
        <strain evidence="2">GVMAG-M-3300010160-4</strain>
    </source>
</reference>
<dbReference type="AlphaFoldDB" id="A0A6C0BF29"/>
<evidence type="ECO:0000313" key="2">
    <source>
        <dbReference type="EMBL" id="QHS90018.1"/>
    </source>
</evidence>
<accession>A0A6C0BF29</accession>
<organism evidence="2">
    <name type="scientific">viral metagenome</name>
    <dbReference type="NCBI Taxonomy" id="1070528"/>
    <lineage>
        <taxon>unclassified sequences</taxon>
        <taxon>metagenomes</taxon>
        <taxon>organismal metagenomes</taxon>
    </lineage>
</organism>
<protein>
    <submittedName>
        <fullName evidence="2">Uncharacterized protein</fullName>
    </submittedName>
</protein>
<keyword evidence="1" id="KW-0175">Coiled coil</keyword>
<evidence type="ECO:0000256" key="1">
    <source>
        <dbReference type="SAM" id="Coils"/>
    </source>
</evidence>
<name>A0A6C0BF29_9ZZZZ</name>